<sequence length="410" mass="47245">MMLKLKIKLLTALLLGVTIVNAQTGSYKFKRNITGVNAVWHKMILPNDLYKKANAGFDDFRIFGINGKDTVEVPYLLKQRADQVSTHDITFKQLNQSSGKDGYYYTFQAPGNNTINQINLAFKQENFDWKVKLEGSNDNQTWFSILKDYRILSIKNNVTDYQFTKLSFQDAKYQYFRIAIKSPTQPDLLEAKISKTDTIKGTYQDVKYQSFNLKNDVSSKETVIDVVLSGPVPLSFLKLNAQSDFDFYRPFKIEYATDSFKTDKGIQYNYANLYVGTISSLEKPEFNFTNTIASRLKITIQNNDNKPLRLSGLELKGNIYEIIARFDQPKSEYALYYGNEKATAPLYEIEKFESKIPIDLTSVNIGEEQKNSAYSIKTEKPLFENKAWLWVLMALIIVLLGWFSFKMLRN</sequence>
<organism evidence="3 4">
    <name type="scientific">Pedobacter miscanthi</name>
    <dbReference type="NCBI Taxonomy" id="2259170"/>
    <lineage>
        <taxon>Bacteria</taxon>
        <taxon>Pseudomonadati</taxon>
        <taxon>Bacteroidota</taxon>
        <taxon>Sphingobacteriia</taxon>
        <taxon>Sphingobacteriales</taxon>
        <taxon>Sphingobacteriaceae</taxon>
        <taxon>Pedobacter</taxon>
    </lineage>
</organism>
<gene>
    <name evidence="3" type="ORF">DRW42_08550</name>
</gene>
<evidence type="ECO:0000256" key="1">
    <source>
        <dbReference type="SAM" id="Phobius"/>
    </source>
</evidence>
<dbReference type="AlphaFoldDB" id="A0A366L4J3"/>
<evidence type="ECO:0000313" key="3">
    <source>
        <dbReference type="EMBL" id="RBQ08746.1"/>
    </source>
</evidence>
<dbReference type="InterPro" id="IPR008979">
    <property type="entry name" value="Galactose-bd-like_sf"/>
</dbReference>
<comment type="caution">
    <text evidence="3">The sequence shown here is derived from an EMBL/GenBank/DDBJ whole genome shotgun (WGS) entry which is preliminary data.</text>
</comment>
<dbReference type="Proteomes" id="UP000252081">
    <property type="component" value="Unassembled WGS sequence"/>
</dbReference>
<accession>A0A366L4J3</accession>
<dbReference type="Gene3D" id="2.60.120.260">
    <property type="entry name" value="Galactose-binding domain-like"/>
    <property type="match status" value="1"/>
</dbReference>
<dbReference type="EMBL" id="QNQU01000006">
    <property type="protein sequence ID" value="RBQ08746.1"/>
    <property type="molecule type" value="Genomic_DNA"/>
</dbReference>
<protein>
    <submittedName>
        <fullName evidence="3">DUF3999 domain-containing protein</fullName>
    </submittedName>
</protein>
<feature type="signal peptide" evidence="2">
    <location>
        <begin position="1"/>
        <end position="22"/>
    </location>
</feature>
<proteinExistence type="predicted"/>
<evidence type="ECO:0000256" key="2">
    <source>
        <dbReference type="SAM" id="SignalP"/>
    </source>
</evidence>
<evidence type="ECO:0000313" key="4">
    <source>
        <dbReference type="Proteomes" id="UP000252081"/>
    </source>
</evidence>
<dbReference type="InterPro" id="IPR025060">
    <property type="entry name" value="DUF3999"/>
</dbReference>
<feature type="chain" id="PRO_5017043077" evidence="2">
    <location>
        <begin position="23"/>
        <end position="410"/>
    </location>
</feature>
<feature type="transmembrane region" description="Helical" evidence="1">
    <location>
        <begin position="387"/>
        <end position="405"/>
    </location>
</feature>
<keyword evidence="1" id="KW-0812">Transmembrane</keyword>
<name>A0A366L4J3_9SPHI</name>
<reference evidence="3 4" key="1">
    <citation type="submission" date="2018-07" db="EMBL/GenBank/DDBJ databases">
        <title>A draft genome of a endophytic bacteria, a new species of Pedobacter.</title>
        <authorList>
            <person name="Zhang Z.D."/>
            <person name="Chen Z.J."/>
        </authorList>
    </citation>
    <scope>NUCLEOTIDE SEQUENCE [LARGE SCALE GENOMIC DNA]</scope>
    <source>
        <strain evidence="3 4">RS10</strain>
    </source>
</reference>
<dbReference type="SUPFAM" id="SSF49785">
    <property type="entry name" value="Galactose-binding domain-like"/>
    <property type="match status" value="1"/>
</dbReference>
<keyword evidence="4" id="KW-1185">Reference proteome</keyword>
<keyword evidence="1" id="KW-1133">Transmembrane helix</keyword>
<dbReference type="Pfam" id="PF13163">
    <property type="entry name" value="DUF3999"/>
    <property type="match status" value="1"/>
</dbReference>
<keyword evidence="1" id="KW-0472">Membrane</keyword>
<keyword evidence="2" id="KW-0732">Signal</keyword>